<keyword evidence="3" id="KW-1185">Reference proteome</keyword>
<reference evidence="2" key="1">
    <citation type="submission" date="2023-08" db="EMBL/GenBank/DDBJ databases">
        <title>Reference Genome Resource for the Citrus Pathogen Phytophthora citrophthora.</title>
        <authorList>
            <person name="Moller H."/>
            <person name="Coetzee B."/>
            <person name="Rose L.J."/>
            <person name="Van Niekerk J.M."/>
        </authorList>
    </citation>
    <scope>NUCLEOTIDE SEQUENCE</scope>
    <source>
        <strain evidence="2">STE-U-9442</strain>
    </source>
</reference>
<evidence type="ECO:0000313" key="2">
    <source>
        <dbReference type="EMBL" id="KAK1928916.1"/>
    </source>
</evidence>
<comment type="caution">
    <text evidence="2">The sequence shown here is derived from an EMBL/GenBank/DDBJ whole genome shotgun (WGS) entry which is preliminary data.</text>
</comment>
<accession>A0AAD9FZB1</accession>
<feature type="compositionally biased region" description="Basic and acidic residues" evidence="1">
    <location>
        <begin position="74"/>
        <end position="94"/>
    </location>
</feature>
<evidence type="ECO:0000313" key="3">
    <source>
        <dbReference type="Proteomes" id="UP001259832"/>
    </source>
</evidence>
<evidence type="ECO:0008006" key="4">
    <source>
        <dbReference type="Google" id="ProtNLM"/>
    </source>
</evidence>
<feature type="region of interest" description="Disordered" evidence="1">
    <location>
        <begin position="70"/>
        <end position="94"/>
    </location>
</feature>
<dbReference type="EMBL" id="JASMQC010000055">
    <property type="protein sequence ID" value="KAK1928916.1"/>
    <property type="molecule type" value="Genomic_DNA"/>
</dbReference>
<name>A0AAD9FZB1_9STRA</name>
<evidence type="ECO:0000256" key="1">
    <source>
        <dbReference type="SAM" id="MobiDB-lite"/>
    </source>
</evidence>
<dbReference type="AlphaFoldDB" id="A0AAD9FZB1"/>
<sequence>MDLAAELADDAAGTPMTMGPVWMAVKQGHKEAKRRRVRRALEKAAAVAEADDVERVVAELAAEEQARRRQQIADARREPKERWQRGDGSAARDDVNKAHVSLVRTMEVLVVADGNHDLADNAEASDGLSTATMMVDGEQRMVKIDSGARYSVAGTDWMMRGEQVKRAAPVDCVEGIGGFLLDVLGLWTYRMQNVFRQTVEVMACIFEGCTREFLVGVDFLEKHRTVLDFEGGELCYDERGQMVVIPFYTDNNGDESKAASVRLAGAANLERRAVQLVEVAIAAPKGEEGVFIPTFKTGAVLLAPAVTKVRNGKALVPAVNAYGG</sequence>
<dbReference type="Proteomes" id="UP001259832">
    <property type="component" value="Unassembled WGS sequence"/>
</dbReference>
<proteinExistence type="predicted"/>
<gene>
    <name evidence="2" type="ORF">P3T76_015556</name>
</gene>
<protein>
    <recommendedName>
        <fullName evidence="4">Peptidase A2 domain-containing protein</fullName>
    </recommendedName>
</protein>
<organism evidence="2 3">
    <name type="scientific">Phytophthora citrophthora</name>
    <dbReference type="NCBI Taxonomy" id="4793"/>
    <lineage>
        <taxon>Eukaryota</taxon>
        <taxon>Sar</taxon>
        <taxon>Stramenopiles</taxon>
        <taxon>Oomycota</taxon>
        <taxon>Peronosporomycetes</taxon>
        <taxon>Peronosporales</taxon>
        <taxon>Peronosporaceae</taxon>
        <taxon>Phytophthora</taxon>
    </lineage>
</organism>